<dbReference type="Gene3D" id="1.20.1300.10">
    <property type="entry name" value="Fumarate reductase/succinate dehydrogenase, transmembrane subunit"/>
    <property type="match status" value="1"/>
</dbReference>
<dbReference type="NCBIfam" id="TIGR02046">
    <property type="entry name" value="sdhC_b558_fam"/>
    <property type="match status" value="1"/>
</dbReference>
<organism evidence="2 3">
    <name type="scientific">Sandaracinus amylolyticus</name>
    <dbReference type="NCBI Taxonomy" id="927083"/>
    <lineage>
        <taxon>Bacteria</taxon>
        <taxon>Pseudomonadati</taxon>
        <taxon>Myxococcota</taxon>
        <taxon>Polyangia</taxon>
        <taxon>Polyangiales</taxon>
        <taxon>Sandaracinaceae</taxon>
        <taxon>Sandaracinus</taxon>
    </lineage>
</organism>
<dbReference type="RefSeq" id="WP_053235579.1">
    <property type="nucleotide sequence ID" value="NZ_CP011125.1"/>
</dbReference>
<dbReference type="AlphaFoldDB" id="A0A0F6W633"/>
<dbReference type="SUPFAM" id="SSF81343">
    <property type="entry name" value="Fumarate reductase respiratory complex transmembrane subunits"/>
    <property type="match status" value="1"/>
</dbReference>
<sequence>MQKALTLTRTSIGKKALVAITGAILFGFVIAHLIGNLQVFLGPEHLNAYAELLHSMPKALWTARAILLLALVVHVGLTVQLSLANNAARPSRYKVASDVGAQGPLLRYARKTMILSGPIVFAFIAFHLAHLTIGADVVQGYRFDPHDVYLNVVYGFRSIWVTSFYVFANILLGFHLYQGGHSLLQSLGLRSPRFDQRIRGAAMAFAAFVTLGNVIIPLTIMARVIGGDVPDLPALPPTP</sequence>
<accession>A0A0F6W633</accession>
<protein>
    <submittedName>
        <fullName evidence="2">Succinate dehydrogenase cytochrome b subunit</fullName>
    </submittedName>
</protein>
<evidence type="ECO:0000313" key="2">
    <source>
        <dbReference type="EMBL" id="AKF08437.1"/>
    </source>
</evidence>
<keyword evidence="1" id="KW-0472">Membrane</keyword>
<feature type="transmembrane region" description="Helical" evidence="1">
    <location>
        <begin position="153"/>
        <end position="177"/>
    </location>
</feature>
<reference evidence="2 3" key="1">
    <citation type="submission" date="2015-03" db="EMBL/GenBank/DDBJ databases">
        <title>Genome assembly of Sandaracinus amylolyticus DSM 53668.</title>
        <authorList>
            <person name="Sharma G."/>
            <person name="Subramanian S."/>
        </authorList>
    </citation>
    <scope>NUCLEOTIDE SEQUENCE [LARGE SCALE GENOMIC DNA]</scope>
    <source>
        <strain evidence="2 3">DSM 53668</strain>
    </source>
</reference>
<feature type="transmembrane region" description="Helical" evidence="1">
    <location>
        <begin position="16"/>
        <end position="41"/>
    </location>
</feature>
<keyword evidence="1" id="KW-1133">Transmembrane helix</keyword>
<dbReference type="OrthoDB" id="9802842at2"/>
<keyword evidence="1" id="KW-0812">Transmembrane</keyword>
<name>A0A0F6W633_9BACT</name>
<proteinExistence type="predicted"/>
<dbReference type="InterPro" id="IPR011138">
    <property type="entry name" value="Cytochrome_b-558"/>
</dbReference>
<evidence type="ECO:0000256" key="1">
    <source>
        <dbReference type="SAM" id="Phobius"/>
    </source>
</evidence>
<dbReference type="InterPro" id="IPR034804">
    <property type="entry name" value="SQR/QFR_C/D"/>
</dbReference>
<dbReference type="EMBL" id="CP011125">
    <property type="protein sequence ID" value="AKF08437.1"/>
    <property type="molecule type" value="Genomic_DNA"/>
</dbReference>
<dbReference type="KEGG" id="samy:DB32_005586"/>
<feature type="transmembrane region" description="Helical" evidence="1">
    <location>
        <begin position="198"/>
        <end position="225"/>
    </location>
</feature>
<dbReference type="CDD" id="cd03498">
    <property type="entry name" value="SQR_TypeB_2_TM"/>
    <property type="match status" value="1"/>
</dbReference>
<dbReference type="Proteomes" id="UP000034883">
    <property type="component" value="Chromosome"/>
</dbReference>
<dbReference type="STRING" id="927083.DB32_005586"/>
<dbReference type="GO" id="GO:0016020">
    <property type="term" value="C:membrane"/>
    <property type="evidence" value="ECO:0007669"/>
    <property type="project" value="InterPro"/>
</dbReference>
<keyword evidence="3" id="KW-1185">Reference proteome</keyword>
<gene>
    <name evidence="2" type="ORF">DB32_005586</name>
</gene>
<evidence type="ECO:0000313" key="3">
    <source>
        <dbReference type="Proteomes" id="UP000034883"/>
    </source>
</evidence>
<feature type="transmembrane region" description="Helical" evidence="1">
    <location>
        <begin position="61"/>
        <end position="84"/>
    </location>
</feature>
<feature type="transmembrane region" description="Helical" evidence="1">
    <location>
        <begin position="113"/>
        <end position="133"/>
    </location>
</feature>